<accession>A0A0V0T3Q5</accession>
<keyword evidence="2" id="KW-1185">Reference proteome</keyword>
<comment type="caution">
    <text evidence="1">The sequence shown here is derived from an EMBL/GenBank/DDBJ whole genome shotgun (WGS) entry which is preliminary data.</text>
</comment>
<gene>
    <name evidence="1" type="ORF">T05_4274</name>
</gene>
<reference evidence="1 2" key="1">
    <citation type="submission" date="2015-01" db="EMBL/GenBank/DDBJ databases">
        <title>Evolution of Trichinella species and genotypes.</title>
        <authorList>
            <person name="Korhonen P.K."/>
            <person name="Edoardo P."/>
            <person name="Giuseppe L.R."/>
            <person name="Gasser R.B."/>
        </authorList>
    </citation>
    <scope>NUCLEOTIDE SEQUENCE [LARGE SCALE GENOMIC DNA]</scope>
    <source>
        <strain evidence="1">ISS417</strain>
    </source>
</reference>
<dbReference type="AlphaFoldDB" id="A0A0V0T3Q5"/>
<sequence>MKKIFHLFFPDLFEEKDSKAMGKNNFRGRLMDYVKFTEELCEAREKRRALREKRDEENAKCRENCDLAGEYYKKK</sequence>
<dbReference type="EMBL" id="JYDJ01000759">
    <property type="protein sequence ID" value="KRX33590.1"/>
    <property type="molecule type" value="Genomic_DNA"/>
</dbReference>
<dbReference type="Proteomes" id="UP000055048">
    <property type="component" value="Unassembled WGS sequence"/>
</dbReference>
<organism evidence="1 2">
    <name type="scientific">Trichinella murrelli</name>
    <dbReference type="NCBI Taxonomy" id="144512"/>
    <lineage>
        <taxon>Eukaryota</taxon>
        <taxon>Metazoa</taxon>
        <taxon>Ecdysozoa</taxon>
        <taxon>Nematoda</taxon>
        <taxon>Enoplea</taxon>
        <taxon>Dorylaimia</taxon>
        <taxon>Trichinellida</taxon>
        <taxon>Trichinellidae</taxon>
        <taxon>Trichinella</taxon>
    </lineage>
</organism>
<name>A0A0V0T3Q5_9BILA</name>
<protein>
    <submittedName>
        <fullName evidence="1">Uncharacterized protein</fullName>
    </submittedName>
</protein>
<evidence type="ECO:0000313" key="1">
    <source>
        <dbReference type="EMBL" id="KRX33590.1"/>
    </source>
</evidence>
<proteinExistence type="predicted"/>
<evidence type="ECO:0000313" key="2">
    <source>
        <dbReference type="Proteomes" id="UP000055048"/>
    </source>
</evidence>